<feature type="domain" description="Protein kinase" evidence="6">
    <location>
        <begin position="49"/>
        <end position="347"/>
    </location>
</feature>
<evidence type="ECO:0000256" key="3">
    <source>
        <dbReference type="PROSITE-ProRule" id="PRU10141"/>
    </source>
</evidence>
<accession>A0ABR4N8K7</accession>
<sequence>MSPPSLLATPPSSRPSLHSTPAAQQPARGSLANRHLAGKTLSPAFSAKYAIQHELGSGGFGFVCSARRIVDGLDVAVKFIIRERMTHAAWVIDRDLGRVPLEVYILKNVKHENIVSFVDYLEDAHFCYLITELHGAAWTPEADASHLPSPVSPRMSPADAFATAAAAATTTPPPLVSRPSMDLFECIERYEHFSEEQARYVFRQIISAAAYLQANGLVHRDIKDENILIDDAFHVKVIDFGSASYFDPPGGRKFDRFMGTIQYAPPEILLKHRYRGPEAETWALGCCLYIMLTGQVPFGSAQQAMYQPFSRPSVPISPSCMDLLSRMLVKDPSKRATMGDIVSHPWLQAA</sequence>
<dbReference type="PANTHER" id="PTHR24346:SF72">
    <property type="entry name" value="CAMK PROTEIN KINASE"/>
    <property type="match status" value="1"/>
</dbReference>
<evidence type="ECO:0000256" key="5">
    <source>
        <dbReference type="SAM" id="MobiDB-lite"/>
    </source>
</evidence>
<dbReference type="SUPFAM" id="SSF56112">
    <property type="entry name" value="Protein kinase-like (PK-like)"/>
    <property type="match status" value="1"/>
</dbReference>
<dbReference type="InterPro" id="IPR017441">
    <property type="entry name" value="Protein_kinase_ATP_BS"/>
</dbReference>
<evidence type="ECO:0000259" key="6">
    <source>
        <dbReference type="PROSITE" id="PS50011"/>
    </source>
</evidence>
<dbReference type="EMBL" id="JADGIZ020000020">
    <property type="protein sequence ID" value="KAL2915862.1"/>
    <property type="molecule type" value="Genomic_DNA"/>
</dbReference>
<dbReference type="PROSITE" id="PS00108">
    <property type="entry name" value="PROTEIN_KINASE_ST"/>
    <property type="match status" value="1"/>
</dbReference>
<dbReference type="PROSITE" id="PS00107">
    <property type="entry name" value="PROTEIN_KINASE_ATP"/>
    <property type="match status" value="1"/>
</dbReference>
<keyword evidence="1 3" id="KW-0547">Nucleotide-binding</keyword>
<reference evidence="7 8" key="1">
    <citation type="submission" date="2023-09" db="EMBL/GenBank/DDBJ databases">
        <title>Pangenome analysis of Batrachochytrium dendrobatidis and related Chytrids.</title>
        <authorList>
            <person name="Yacoub M.N."/>
            <person name="Stajich J.E."/>
            <person name="James T.Y."/>
        </authorList>
    </citation>
    <scope>NUCLEOTIDE SEQUENCE [LARGE SCALE GENOMIC DNA]</scope>
    <source>
        <strain evidence="7 8">JEL0888</strain>
    </source>
</reference>
<dbReference type="Proteomes" id="UP001527925">
    <property type="component" value="Unassembled WGS sequence"/>
</dbReference>
<organism evidence="7 8">
    <name type="scientific">Polyrhizophydium stewartii</name>
    <dbReference type="NCBI Taxonomy" id="2732419"/>
    <lineage>
        <taxon>Eukaryota</taxon>
        <taxon>Fungi</taxon>
        <taxon>Fungi incertae sedis</taxon>
        <taxon>Chytridiomycota</taxon>
        <taxon>Chytridiomycota incertae sedis</taxon>
        <taxon>Chytridiomycetes</taxon>
        <taxon>Rhizophydiales</taxon>
        <taxon>Rhizophydiales incertae sedis</taxon>
        <taxon>Polyrhizophydium</taxon>
    </lineage>
</organism>
<feature type="region of interest" description="Disordered" evidence="5">
    <location>
        <begin position="1"/>
        <end position="29"/>
    </location>
</feature>
<evidence type="ECO:0000313" key="8">
    <source>
        <dbReference type="Proteomes" id="UP001527925"/>
    </source>
</evidence>
<name>A0ABR4N8K7_9FUNG</name>
<keyword evidence="8" id="KW-1185">Reference proteome</keyword>
<evidence type="ECO:0000256" key="1">
    <source>
        <dbReference type="ARBA" id="ARBA00022741"/>
    </source>
</evidence>
<keyword evidence="4" id="KW-0808">Transferase</keyword>
<feature type="compositionally biased region" description="Low complexity" evidence="5">
    <location>
        <begin position="1"/>
        <end position="17"/>
    </location>
</feature>
<protein>
    <recommendedName>
        <fullName evidence="6">Protein kinase domain-containing protein</fullName>
    </recommendedName>
</protein>
<evidence type="ECO:0000256" key="2">
    <source>
        <dbReference type="ARBA" id="ARBA00022840"/>
    </source>
</evidence>
<dbReference type="InterPro" id="IPR000719">
    <property type="entry name" value="Prot_kinase_dom"/>
</dbReference>
<dbReference type="Gene3D" id="1.10.510.10">
    <property type="entry name" value="Transferase(Phosphotransferase) domain 1"/>
    <property type="match status" value="1"/>
</dbReference>
<dbReference type="Pfam" id="PF00069">
    <property type="entry name" value="Pkinase"/>
    <property type="match status" value="2"/>
</dbReference>
<keyword evidence="4" id="KW-0723">Serine/threonine-protein kinase</keyword>
<evidence type="ECO:0000256" key="4">
    <source>
        <dbReference type="RuleBase" id="RU000304"/>
    </source>
</evidence>
<proteinExistence type="inferred from homology"/>
<feature type="binding site" evidence="3">
    <location>
        <position position="78"/>
    </location>
    <ligand>
        <name>ATP</name>
        <dbReference type="ChEBI" id="CHEBI:30616"/>
    </ligand>
</feature>
<dbReference type="PROSITE" id="PS50011">
    <property type="entry name" value="PROTEIN_KINASE_DOM"/>
    <property type="match status" value="1"/>
</dbReference>
<keyword evidence="2 3" id="KW-0067">ATP-binding</keyword>
<comment type="similarity">
    <text evidence="4">Belongs to the protein kinase superfamily.</text>
</comment>
<dbReference type="PANTHER" id="PTHR24346">
    <property type="entry name" value="MAP/MICROTUBULE AFFINITY-REGULATING KINASE"/>
    <property type="match status" value="1"/>
</dbReference>
<comment type="caution">
    <text evidence="7">The sequence shown here is derived from an EMBL/GenBank/DDBJ whole genome shotgun (WGS) entry which is preliminary data.</text>
</comment>
<dbReference type="InterPro" id="IPR008271">
    <property type="entry name" value="Ser/Thr_kinase_AS"/>
</dbReference>
<gene>
    <name evidence="7" type="ORF">HK105_204563</name>
</gene>
<evidence type="ECO:0000313" key="7">
    <source>
        <dbReference type="EMBL" id="KAL2915862.1"/>
    </source>
</evidence>
<dbReference type="Gene3D" id="3.30.200.20">
    <property type="entry name" value="Phosphorylase Kinase, domain 1"/>
    <property type="match status" value="1"/>
</dbReference>
<dbReference type="PIRSF" id="PIRSF037993">
    <property type="entry name" value="STPK_Pim-1"/>
    <property type="match status" value="1"/>
</dbReference>
<dbReference type="InterPro" id="IPR017348">
    <property type="entry name" value="PIM1/2/3"/>
</dbReference>
<dbReference type="SMART" id="SM00220">
    <property type="entry name" value="S_TKc"/>
    <property type="match status" value="1"/>
</dbReference>
<keyword evidence="4" id="KW-0418">Kinase</keyword>
<dbReference type="InterPro" id="IPR011009">
    <property type="entry name" value="Kinase-like_dom_sf"/>
</dbReference>